<dbReference type="Proteomes" id="UP001550535">
    <property type="component" value="Unassembled WGS sequence"/>
</dbReference>
<sequence length="97" mass="11078">MAGTLLDYDRRRNADLAHTLSRYLECGGNYDDSAAALHIHRGTLRYRLRRIRELTGFDLRDADTRFTLQAATRAWRFLSSAALPERPSPATRWSASP</sequence>
<protein>
    <submittedName>
        <fullName evidence="2">Helix-turn-helix domain-containing protein</fullName>
    </submittedName>
</protein>
<dbReference type="PANTHER" id="PTHR33744:SF1">
    <property type="entry name" value="DNA-BINDING TRANSCRIPTIONAL ACTIVATOR ADER"/>
    <property type="match status" value="1"/>
</dbReference>
<dbReference type="Pfam" id="PF13556">
    <property type="entry name" value="HTH_30"/>
    <property type="match status" value="1"/>
</dbReference>
<organism evidence="2 3">
    <name type="scientific">Nocardia niwae</name>
    <dbReference type="NCBI Taxonomy" id="626084"/>
    <lineage>
        <taxon>Bacteria</taxon>
        <taxon>Bacillati</taxon>
        <taxon>Actinomycetota</taxon>
        <taxon>Actinomycetes</taxon>
        <taxon>Mycobacteriales</taxon>
        <taxon>Nocardiaceae</taxon>
        <taxon>Nocardia</taxon>
    </lineage>
</organism>
<dbReference type="InterPro" id="IPR009057">
    <property type="entry name" value="Homeodomain-like_sf"/>
</dbReference>
<dbReference type="InterPro" id="IPR051448">
    <property type="entry name" value="CdaR-like_regulators"/>
</dbReference>
<reference evidence="2 3" key="1">
    <citation type="submission" date="2024-06" db="EMBL/GenBank/DDBJ databases">
        <title>The Natural Products Discovery Center: Release of the First 8490 Sequenced Strains for Exploring Actinobacteria Biosynthetic Diversity.</title>
        <authorList>
            <person name="Kalkreuter E."/>
            <person name="Kautsar S.A."/>
            <person name="Yang D."/>
            <person name="Bader C.D."/>
            <person name="Teijaro C.N."/>
            <person name="Fluegel L."/>
            <person name="Davis C.M."/>
            <person name="Simpson J.R."/>
            <person name="Lauterbach L."/>
            <person name="Steele A.D."/>
            <person name="Gui C."/>
            <person name="Meng S."/>
            <person name="Li G."/>
            <person name="Viehrig K."/>
            <person name="Ye F."/>
            <person name="Su P."/>
            <person name="Kiefer A.F."/>
            <person name="Nichols A."/>
            <person name="Cepeda A.J."/>
            <person name="Yan W."/>
            <person name="Fan B."/>
            <person name="Jiang Y."/>
            <person name="Adhikari A."/>
            <person name="Zheng C.-J."/>
            <person name="Schuster L."/>
            <person name="Cowan T.M."/>
            <person name="Smanski M.J."/>
            <person name="Chevrette M.G."/>
            <person name="De Carvalho L.P.S."/>
            <person name="Shen B."/>
        </authorList>
    </citation>
    <scope>NUCLEOTIDE SEQUENCE [LARGE SCALE GENOMIC DNA]</scope>
    <source>
        <strain evidence="2 3">NPDC019434</strain>
    </source>
</reference>
<proteinExistence type="predicted"/>
<evidence type="ECO:0000313" key="2">
    <source>
        <dbReference type="EMBL" id="MEU2123460.1"/>
    </source>
</evidence>
<accession>A0ABV2XC63</accession>
<feature type="domain" description="PucR C-terminal helix-turn-helix" evidence="1">
    <location>
        <begin position="16"/>
        <end position="74"/>
    </location>
</feature>
<dbReference type="PANTHER" id="PTHR33744">
    <property type="entry name" value="CARBOHYDRATE DIACID REGULATOR"/>
    <property type="match status" value="1"/>
</dbReference>
<gene>
    <name evidence="2" type="ORF">ABZ507_16750</name>
</gene>
<evidence type="ECO:0000259" key="1">
    <source>
        <dbReference type="Pfam" id="PF13556"/>
    </source>
</evidence>
<dbReference type="EMBL" id="JBEYBR010000039">
    <property type="protein sequence ID" value="MEU2123460.1"/>
    <property type="molecule type" value="Genomic_DNA"/>
</dbReference>
<dbReference type="InterPro" id="IPR025736">
    <property type="entry name" value="PucR_C-HTH_dom"/>
</dbReference>
<dbReference type="InterPro" id="IPR042070">
    <property type="entry name" value="PucR_C-HTH_sf"/>
</dbReference>
<dbReference type="RefSeq" id="WP_357991842.1">
    <property type="nucleotide sequence ID" value="NZ_JBEYBR010000039.1"/>
</dbReference>
<dbReference type="SUPFAM" id="SSF46689">
    <property type="entry name" value="Homeodomain-like"/>
    <property type="match status" value="1"/>
</dbReference>
<keyword evidence="3" id="KW-1185">Reference proteome</keyword>
<comment type="caution">
    <text evidence="2">The sequence shown here is derived from an EMBL/GenBank/DDBJ whole genome shotgun (WGS) entry which is preliminary data.</text>
</comment>
<dbReference type="Gene3D" id="1.10.10.2840">
    <property type="entry name" value="PucR C-terminal helix-turn-helix domain"/>
    <property type="match status" value="1"/>
</dbReference>
<evidence type="ECO:0000313" key="3">
    <source>
        <dbReference type="Proteomes" id="UP001550535"/>
    </source>
</evidence>
<name>A0ABV2XC63_9NOCA</name>